<evidence type="ECO:0000313" key="12">
    <source>
        <dbReference type="Proteomes" id="UP001140091"/>
    </source>
</evidence>
<organism evidence="11 12">
    <name type="scientific">Candolleomyces eurysporus</name>
    <dbReference type="NCBI Taxonomy" id="2828524"/>
    <lineage>
        <taxon>Eukaryota</taxon>
        <taxon>Fungi</taxon>
        <taxon>Dikarya</taxon>
        <taxon>Basidiomycota</taxon>
        <taxon>Agaricomycotina</taxon>
        <taxon>Agaricomycetes</taxon>
        <taxon>Agaricomycetidae</taxon>
        <taxon>Agaricales</taxon>
        <taxon>Agaricineae</taxon>
        <taxon>Psathyrellaceae</taxon>
        <taxon>Candolleomyces</taxon>
    </lineage>
</organism>
<dbReference type="PROSITE" id="PS00221">
    <property type="entry name" value="MIP"/>
    <property type="match status" value="1"/>
</dbReference>
<comment type="similarity">
    <text evidence="2 9">Belongs to the MIP/aquaporin (TC 1.A.8) family.</text>
</comment>
<dbReference type="OrthoDB" id="3222at2759"/>
<keyword evidence="12" id="KW-1185">Reference proteome</keyword>
<dbReference type="GO" id="GO:0015254">
    <property type="term" value="F:glycerol channel activity"/>
    <property type="evidence" value="ECO:0007669"/>
    <property type="project" value="TreeGrafter"/>
</dbReference>
<keyword evidence="3 9" id="KW-0813">Transport</keyword>
<dbReference type="Pfam" id="PF00230">
    <property type="entry name" value="MIP"/>
    <property type="match status" value="2"/>
</dbReference>
<evidence type="ECO:0000256" key="2">
    <source>
        <dbReference type="ARBA" id="ARBA00006175"/>
    </source>
</evidence>
<feature type="non-terminal residue" evidence="11">
    <location>
        <position position="1"/>
    </location>
</feature>
<feature type="transmembrane region" description="Helical" evidence="10">
    <location>
        <begin position="64"/>
        <end position="85"/>
    </location>
</feature>
<evidence type="ECO:0000256" key="9">
    <source>
        <dbReference type="RuleBase" id="RU000477"/>
    </source>
</evidence>
<evidence type="ECO:0000256" key="1">
    <source>
        <dbReference type="ARBA" id="ARBA00004141"/>
    </source>
</evidence>
<name>A0A9W8JN50_9AGAR</name>
<dbReference type="Gene3D" id="1.20.1080.10">
    <property type="entry name" value="Glycerol uptake facilitator protein"/>
    <property type="match status" value="2"/>
</dbReference>
<evidence type="ECO:0000256" key="4">
    <source>
        <dbReference type="ARBA" id="ARBA00022692"/>
    </source>
</evidence>
<sequence length="262" mass="28061">MSSPSISNYDSEIKKVRPTSELVTSHTVISGSDAEAQIAVVGDNTYDPRSSTYRRILSAIREPMAEFFGVALLIIFGAGSAASVVLSTNAGVSSSPKGDFFSINFGWAIGIAMGVWVSGTISGGHINPAMTLAMATWRKFPWRKVPAYILAQVLGGVVGAALVYGLYFGAIDIYEGAGVRTEATAGIFTTYSTAYALNPARDFGPRLFLLMAGYGKELFTYRNQYWLWCPIIAPIVGAQAGAFLYDLFLYTGEGPLNPEGDD</sequence>
<dbReference type="InterPro" id="IPR022357">
    <property type="entry name" value="MIP_CS"/>
</dbReference>
<feature type="transmembrane region" description="Helical" evidence="10">
    <location>
        <begin position="147"/>
        <end position="167"/>
    </location>
</feature>
<keyword evidence="7 10" id="KW-0472">Membrane</keyword>
<keyword evidence="6 10" id="KW-1133">Transmembrane helix</keyword>
<comment type="catalytic activity">
    <reaction evidence="8">
        <text>H2O(in) = H2O(out)</text>
        <dbReference type="Rhea" id="RHEA:29667"/>
        <dbReference type="ChEBI" id="CHEBI:15377"/>
    </reaction>
</comment>
<feature type="transmembrane region" description="Helical" evidence="10">
    <location>
        <begin position="225"/>
        <end position="245"/>
    </location>
</feature>
<dbReference type="GO" id="GO:0005886">
    <property type="term" value="C:plasma membrane"/>
    <property type="evidence" value="ECO:0007669"/>
    <property type="project" value="TreeGrafter"/>
</dbReference>
<keyword evidence="4 9" id="KW-0812">Transmembrane</keyword>
<dbReference type="GO" id="GO:0015250">
    <property type="term" value="F:water channel activity"/>
    <property type="evidence" value="ECO:0007669"/>
    <property type="project" value="TreeGrafter"/>
</dbReference>
<accession>A0A9W8JN50</accession>
<evidence type="ECO:0000256" key="3">
    <source>
        <dbReference type="ARBA" id="ARBA00022448"/>
    </source>
</evidence>
<evidence type="ECO:0000256" key="6">
    <source>
        <dbReference type="ARBA" id="ARBA00022989"/>
    </source>
</evidence>
<dbReference type="InterPro" id="IPR050363">
    <property type="entry name" value="MIP/Aquaporin"/>
</dbReference>
<dbReference type="EMBL" id="JANBPK010000007">
    <property type="protein sequence ID" value="KAJ2936973.1"/>
    <property type="molecule type" value="Genomic_DNA"/>
</dbReference>
<dbReference type="SUPFAM" id="SSF81338">
    <property type="entry name" value="Aquaporin-like"/>
    <property type="match status" value="1"/>
</dbReference>
<dbReference type="AlphaFoldDB" id="A0A9W8JN50"/>
<dbReference type="Proteomes" id="UP001140091">
    <property type="component" value="Unassembled WGS sequence"/>
</dbReference>
<evidence type="ECO:0000256" key="8">
    <source>
        <dbReference type="ARBA" id="ARBA00034651"/>
    </source>
</evidence>
<comment type="subcellular location">
    <subcellularLocation>
        <location evidence="1">Membrane</location>
        <topology evidence="1">Multi-pass membrane protein</topology>
    </subcellularLocation>
</comment>
<reference evidence="11" key="1">
    <citation type="submission" date="2022-06" db="EMBL/GenBank/DDBJ databases">
        <title>Genome Sequence of Candolleomyces eurysporus.</title>
        <authorList>
            <person name="Buettner E."/>
        </authorList>
    </citation>
    <scope>NUCLEOTIDE SEQUENCE</scope>
    <source>
        <strain evidence="11">VTCC 930004</strain>
    </source>
</reference>
<dbReference type="InterPro" id="IPR000425">
    <property type="entry name" value="MIP"/>
</dbReference>
<proteinExistence type="inferred from homology"/>
<dbReference type="PANTHER" id="PTHR43829:SF9">
    <property type="entry name" value="AQUAPORIN-9"/>
    <property type="match status" value="1"/>
</dbReference>
<dbReference type="PANTHER" id="PTHR43829">
    <property type="entry name" value="AQUAPORIN OR AQUAGLYCEROPORIN RELATED"/>
    <property type="match status" value="1"/>
</dbReference>
<dbReference type="InterPro" id="IPR023271">
    <property type="entry name" value="Aquaporin-like"/>
</dbReference>
<evidence type="ECO:0008006" key="13">
    <source>
        <dbReference type="Google" id="ProtNLM"/>
    </source>
</evidence>
<keyword evidence="5" id="KW-0677">Repeat</keyword>
<comment type="caution">
    <text evidence="11">The sequence shown here is derived from an EMBL/GenBank/DDBJ whole genome shotgun (WGS) entry which is preliminary data.</text>
</comment>
<evidence type="ECO:0000256" key="10">
    <source>
        <dbReference type="SAM" id="Phobius"/>
    </source>
</evidence>
<feature type="transmembrane region" description="Helical" evidence="10">
    <location>
        <begin position="105"/>
        <end position="126"/>
    </location>
</feature>
<evidence type="ECO:0000256" key="7">
    <source>
        <dbReference type="ARBA" id="ARBA00023136"/>
    </source>
</evidence>
<dbReference type="PRINTS" id="PR00783">
    <property type="entry name" value="MINTRINSICP"/>
</dbReference>
<protein>
    <recommendedName>
        <fullName evidence="13">Aquaporin</fullName>
    </recommendedName>
</protein>
<evidence type="ECO:0000313" key="11">
    <source>
        <dbReference type="EMBL" id="KAJ2936973.1"/>
    </source>
</evidence>
<gene>
    <name evidence="11" type="ORF">H1R20_g120</name>
</gene>
<evidence type="ECO:0000256" key="5">
    <source>
        <dbReference type="ARBA" id="ARBA00022737"/>
    </source>
</evidence>